<dbReference type="AlphaFoldDB" id="A0A7I8X464"/>
<evidence type="ECO:0000256" key="1">
    <source>
        <dbReference type="SAM" id="Phobius"/>
    </source>
</evidence>
<dbReference type="EMBL" id="CAJFDI010000006">
    <property type="protein sequence ID" value="CAD5233718.1"/>
    <property type="molecule type" value="Genomic_DNA"/>
</dbReference>
<gene>
    <name evidence="3" type="ORF">BXYJ_LOCUS13809</name>
</gene>
<reference evidence="3" key="1">
    <citation type="submission" date="2020-09" db="EMBL/GenBank/DDBJ databases">
        <authorList>
            <person name="Kikuchi T."/>
        </authorList>
    </citation>
    <scope>NUCLEOTIDE SEQUENCE</scope>
    <source>
        <strain evidence="3">Ka4C1</strain>
    </source>
</reference>
<keyword evidence="1" id="KW-0812">Transmembrane</keyword>
<keyword evidence="2" id="KW-0732">Signal</keyword>
<comment type="caution">
    <text evidence="3">The sequence shown here is derived from an EMBL/GenBank/DDBJ whole genome shotgun (WGS) entry which is preliminary data.</text>
</comment>
<keyword evidence="1" id="KW-1133">Transmembrane helix</keyword>
<feature type="transmembrane region" description="Helical" evidence="1">
    <location>
        <begin position="91"/>
        <end position="112"/>
    </location>
</feature>
<dbReference type="Proteomes" id="UP000582659">
    <property type="component" value="Unassembled WGS sequence"/>
</dbReference>
<dbReference type="Proteomes" id="UP000659654">
    <property type="component" value="Unassembled WGS sequence"/>
</dbReference>
<evidence type="ECO:0000313" key="3">
    <source>
        <dbReference type="EMBL" id="CAD5233718.1"/>
    </source>
</evidence>
<keyword evidence="4" id="KW-1185">Reference proteome</keyword>
<accession>A0A7I8X464</accession>
<keyword evidence="1" id="KW-0472">Membrane</keyword>
<proteinExistence type="predicted"/>
<sequence>MRLFIITAFLLISSHASDDFFSSYISFLESYNVLILNPFFRKSAPRCPPRVAANRTECGRPTLTKFYSCAGRFDEICRENRQAYDIILSNLLLLFFITSIVFCLLCILLCACKCNERIEGPF</sequence>
<organism evidence="3 4">
    <name type="scientific">Bursaphelenchus xylophilus</name>
    <name type="common">Pinewood nematode worm</name>
    <name type="synonym">Aphelenchoides xylophilus</name>
    <dbReference type="NCBI Taxonomy" id="6326"/>
    <lineage>
        <taxon>Eukaryota</taxon>
        <taxon>Metazoa</taxon>
        <taxon>Ecdysozoa</taxon>
        <taxon>Nematoda</taxon>
        <taxon>Chromadorea</taxon>
        <taxon>Rhabditida</taxon>
        <taxon>Tylenchina</taxon>
        <taxon>Tylenchomorpha</taxon>
        <taxon>Aphelenchoidea</taxon>
        <taxon>Aphelenchoididae</taxon>
        <taxon>Bursaphelenchus</taxon>
    </lineage>
</organism>
<dbReference type="EMBL" id="CAJFCV020000006">
    <property type="protein sequence ID" value="CAG9129053.1"/>
    <property type="molecule type" value="Genomic_DNA"/>
</dbReference>
<protein>
    <submittedName>
        <fullName evidence="3">(pine wood nematode) hypothetical protein</fullName>
    </submittedName>
</protein>
<feature type="chain" id="PRO_5035384953" evidence="2">
    <location>
        <begin position="17"/>
        <end position="122"/>
    </location>
</feature>
<name>A0A7I8X464_BURXY</name>
<evidence type="ECO:0000313" key="4">
    <source>
        <dbReference type="Proteomes" id="UP000659654"/>
    </source>
</evidence>
<feature type="signal peptide" evidence="2">
    <location>
        <begin position="1"/>
        <end position="16"/>
    </location>
</feature>
<evidence type="ECO:0000256" key="2">
    <source>
        <dbReference type="SAM" id="SignalP"/>
    </source>
</evidence>